<evidence type="ECO:0000259" key="6">
    <source>
        <dbReference type="Pfam" id="PF00850"/>
    </source>
</evidence>
<feature type="domain" description="Histone deacetylase" evidence="6">
    <location>
        <begin position="25"/>
        <end position="319"/>
    </location>
</feature>
<dbReference type="PRINTS" id="PR01271">
    <property type="entry name" value="HISDACETLASE"/>
</dbReference>
<evidence type="ECO:0000256" key="2">
    <source>
        <dbReference type="ARBA" id="ARBA00005947"/>
    </source>
</evidence>
<gene>
    <name evidence="7" type="primary">acuC</name>
    <name evidence="7" type="ORF">Ato02nite_011700</name>
</gene>
<evidence type="ECO:0000313" key="7">
    <source>
        <dbReference type="EMBL" id="GIM89377.1"/>
    </source>
</evidence>
<dbReference type="SUPFAM" id="SSF52768">
    <property type="entry name" value="Arginase/deacetylase"/>
    <property type="match status" value="1"/>
</dbReference>
<dbReference type="PANTHER" id="PTHR10625:SF10">
    <property type="entry name" value="HISTONE DEACETYLASE HDAC1"/>
    <property type="match status" value="1"/>
</dbReference>
<evidence type="ECO:0000256" key="4">
    <source>
        <dbReference type="ARBA" id="ARBA00022627"/>
    </source>
</evidence>
<dbReference type="InterPro" id="IPR023696">
    <property type="entry name" value="Ureohydrolase_dom_sf"/>
</dbReference>
<dbReference type="CDD" id="cd09994">
    <property type="entry name" value="HDAC_AcuC_like"/>
    <property type="match status" value="1"/>
</dbReference>
<dbReference type="GO" id="GO:0004407">
    <property type="term" value="F:histone deacetylase activity"/>
    <property type="evidence" value="ECO:0007669"/>
    <property type="project" value="InterPro"/>
</dbReference>
<organism evidence="7 8">
    <name type="scientific">Paractinoplanes toevensis</name>
    <dbReference type="NCBI Taxonomy" id="571911"/>
    <lineage>
        <taxon>Bacteria</taxon>
        <taxon>Bacillati</taxon>
        <taxon>Actinomycetota</taxon>
        <taxon>Actinomycetes</taxon>
        <taxon>Micromonosporales</taxon>
        <taxon>Micromonosporaceae</taxon>
        <taxon>Paractinoplanes</taxon>
    </lineage>
</organism>
<dbReference type="Pfam" id="PF00850">
    <property type="entry name" value="Hist_deacetyl"/>
    <property type="match status" value="1"/>
</dbReference>
<dbReference type="GO" id="GO:0016787">
    <property type="term" value="F:hydrolase activity"/>
    <property type="evidence" value="ECO:0007669"/>
    <property type="project" value="UniProtKB-KW"/>
</dbReference>
<dbReference type="AlphaFoldDB" id="A0A919T645"/>
<sequence length="397" mass="42372">MAGMADPTTAVVWDRALLDYDMGDHPLNPVRVELTMALARELGIFSRPGVQMVTPRPADDADLTRIHRPDYLDAVRLAPSDPFFRGWGLNTEDNPVFDGMHEASARICGASIAAAEAVWHGTATRAVNVSGGLHHAMASRAAGFCVYNDPAVAIARLLDQGAQRVAYVDVDVHHGDGVQTAFYDDPRVLTISLHETPLALFPGTGFADEIGGRNAEGTAVNLPLPPGTSDAAWLRAFHAVVPSVLRAFAPEIIFSQCGADAHRLDPLADLSLSVDGQRAAYIAMRSLADELCDGRWVAMGGGGYALVEVVPRAWTHLLAVATGDPLDPSVVIPPAWRAFAAERCPRGVVPSVMTDGTEPVVEAWQPGTTPDAVDRAILATRMAVFPLHGLDPHDPRD</sequence>
<protein>
    <recommendedName>
        <fullName evidence="3">Acetoin utilization protein AcuC</fullName>
    </recommendedName>
</protein>
<dbReference type="InterPro" id="IPR000286">
    <property type="entry name" value="HDACs"/>
</dbReference>
<keyword evidence="8" id="KW-1185">Reference proteome</keyword>
<proteinExistence type="inferred from homology"/>
<reference evidence="7 8" key="1">
    <citation type="submission" date="2021-03" db="EMBL/GenBank/DDBJ databases">
        <title>Whole genome shotgun sequence of Actinoplanes toevensis NBRC 105298.</title>
        <authorList>
            <person name="Komaki H."/>
            <person name="Tamura T."/>
        </authorList>
    </citation>
    <scope>NUCLEOTIDE SEQUENCE [LARGE SCALE GENOMIC DNA]</scope>
    <source>
        <strain evidence="7 8">NBRC 105298</strain>
    </source>
</reference>
<dbReference type="EMBL" id="BOQN01000015">
    <property type="protein sequence ID" value="GIM89377.1"/>
    <property type="molecule type" value="Genomic_DNA"/>
</dbReference>
<evidence type="ECO:0000256" key="5">
    <source>
        <dbReference type="ARBA" id="ARBA00022801"/>
    </source>
</evidence>
<comment type="caution">
    <text evidence="7">The sequence shown here is derived from an EMBL/GenBank/DDBJ whole genome shotgun (WGS) entry which is preliminary data.</text>
</comment>
<dbReference type="GO" id="GO:0045150">
    <property type="term" value="P:acetoin catabolic process"/>
    <property type="evidence" value="ECO:0007669"/>
    <property type="project" value="UniProtKB-KW"/>
</dbReference>
<dbReference type="Proteomes" id="UP000677082">
    <property type="component" value="Unassembled WGS sequence"/>
</dbReference>
<name>A0A919T645_9ACTN</name>
<comment type="pathway">
    <text evidence="1">Ketone degradation; acetoin degradation.</text>
</comment>
<dbReference type="InterPro" id="IPR023801">
    <property type="entry name" value="His_deacetylse_dom"/>
</dbReference>
<evidence type="ECO:0000256" key="1">
    <source>
        <dbReference type="ARBA" id="ARBA00005101"/>
    </source>
</evidence>
<evidence type="ECO:0000313" key="8">
    <source>
        <dbReference type="Proteomes" id="UP000677082"/>
    </source>
</evidence>
<dbReference type="GO" id="GO:0040029">
    <property type="term" value="P:epigenetic regulation of gene expression"/>
    <property type="evidence" value="ECO:0007669"/>
    <property type="project" value="TreeGrafter"/>
</dbReference>
<keyword evidence="5" id="KW-0378">Hydrolase</keyword>
<evidence type="ECO:0000256" key="3">
    <source>
        <dbReference type="ARBA" id="ARBA00020218"/>
    </source>
</evidence>
<dbReference type="InterPro" id="IPR003084">
    <property type="entry name" value="HDAC_I/II"/>
</dbReference>
<dbReference type="PANTHER" id="PTHR10625">
    <property type="entry name" value="HISTONE DEACETYLASE HDAC1-RELATED"/>
    <property type="match status" value="1"/>
</dbReference>
<dbReference type="PRINTS" id="PR01270">
    <property type="entry name" value="HDASUPER"/>
</dbReference>
<comment type="similarity">
    <text evidence="2">Belongs to the histone deacetylase family.</text>
</comment>
<dbReference type="InterPro" id="IPR037138">
    <property type="entry name" value="His_deacetylse_dom_sf"/>
</dbReference>
<keyword evidence="4" id="KW-0006">Acetoin catabolism</keyword>
<accession>A0A919T645</accession>
<dbReference type="InterPro" id="IPR003085">
    <property type="entry name" value="AcuC"/>
</dbReference>
<dbReference type="Gene3D" id="3.40.800.20">
    <property type="entry name" value="Histone deacetylase domain"/>
    <property type="match status" value="1"/>
</dbReference>